<feature type="compositionally biased region" description="Basic and acidic residues" evidence="2">
    <location>
        <begin position="72"/>
        <end position="81"/>
    </location>
</feature>
<feature type="compositionally biased region" description="Basic residues" evidence="2">
    <location>
        <begin position="62"/>
        <end position="71"/>
    </location>
</feature>
<feature type="compositionally biased region" description="Gly residues" evidence="2">
    <location>
        <begin position="232"/>
        <end position="245"/>
    </location>
</feature>
<dbReference type="AlphaFoldDB" id="A0AAD8YGS2"/>
<feature type="compositionally biased region" description="Basic and acidic residues" evidence="2">
    <location>
        <begin position="47"/>
        <end position="61"/>
    </location>
</feature>
<feature type="coiled-coil region" evidence="1">
    <location>
        <begin position="169"/>
        <end position="210"/>
    </location>
</feature>
<feature type="compositionally biased region" description="Low complexity" evidence="2">
    <location>
        <begin position="378"/>
        <end position="391"/>
    </location>
</feature>
<reference evidence="3" key="1">
    <citation type="submission" date="2023-06" db="EMBL/GenBank/DDBJ databases">
        <title>Survivors Of The Sea: Transcriptome response of Skeletonema marinoi to long-term dormancy.</title>
        <authorList>
            <person name="Pinder M.I.M."/>
            <person name="Kourtchenko O."/>
            <person name="Robertson E.K."/>
            <person name="Larsson T."/>
            <person name="Maumus F."/>
            <person name="Osuna-Cruz C.M."/>
            <person name="Vancaester E."/>
            <person name="Stenow R."/>
            <person name="Vandepoele K."/>
            <person name="Ploug H."/>
            <person name="Bruchert V."/>
            <person name="Godhe A."/>
            <person name="Topel M."/>
        </authorList>
    </citation>
    <scope>NUCLEOTIDE SEQUENCE</scope>
    <source>
        <strain evidence="3">R05AC</strain>
    </source>
</reference>
<evidence type="ECO:0000256" key="2">
    <source>
        <dbReference type="SAM" id="MobiDB-lite"/>
    </source>
</evidence>
<evidence type="ECO:0000313" key="3">
    <source>
        <dbReference type="EMBL" id="KAK1745832.1"/>
    </source>
</evidence>
<feature type="compositionally biased region" description="Low complexity" evidence="2">
    <location>
        <begin position="33"/>
        <end position="45"/>
    </location>
</feature>
<dbReference type="EMBL" id="JATAAI010000005">
    <property type="protein sequence ID" value="KAK1745832.1"/>
    <property type="molecule type" value="Genomic_DNA"/>
</dbReference>
<name>A0AAD8YGS2_9STRA</name>
<protein>
    <submittedName>
        <fullName evidence="3">Uncharacterized protein</fullName>
    </submittedName>
</protein>
<comment type="caution">
    <text evidence="3">The sequence shown here is derived from an EMBL/GenBank/DDBJ whole genome shotgun (WGS) entry which is preliminary data.</text>
</comment>
<feature type="region of interest" description="Disordered" evidence="2">
    <location>
        <begin position="225"/>
        <end position="245"/>
    </location>
</feature>
<feature type="coiled-coil region" evidence="1">
    <location>
        <begin position="279"/>
        <end position="316"/>
    </location>
</feature>
<evidence type="ECO:0000256" key="1">
    <source>
        <dbReference type="SAM" id="Coils"/>
    </source>
</evidence>
<accession>A0AAD8YGS2</accession>
<dbReference type="Proteomes" id="UP001224775">
    <property type="component" value="Unassembled WGS sequence"/>
</dbReference>
<organism evidence="3 4">
    <name type="scientific">Skeletonema marinoi</name>
    <dbReference type="NCBI Taxonomy" id="267567"/>
    <lineage>
        <taxon>Eukaryota</taxon>
        <taxon>Sar</taxon>
        <taxon>Stramenopiles</taxon>
        <taxon>Ochrophyta</taxon>
        <taxon>Bacillariophyta</taxon>
        <taxon>Coscinodiscophyceae</taxon>
        <taxon>Thalassiosirophycidae</taxon>
        <taxon>Thalassiosirales</taxon>
        <taxon>Skeletonemataceae</taxon>
        <taxon>Skeletonema</taxon>
        <taxon>Skeletonema marinoi-dohrnii complex</taxon>
    </lineage>
</organism>
<keyword evidence="4" id="KW-1185">Reference proteome</keyword>
<evidence type="ECO:0000313" key="4">
    <source>
        <dbReference type="Proteomes" id="UP001224775"/>
    </source>
</evidence>
<gene>
    <name evidence="3" type="ORF">QTG54_003756</name>
</gene>
<feature type="compositionally biased region" description="Low complexity" evidence="2">
    <location>
        <begin position="349"/>
        <end position="361"/>
    </location>
</feature>
<feature type="region of interest" description="Disordered" evidence="2">
    <location>
        <begin position="349"/>
        <end position="400"/>
    </location>
</feature>
<keyword evidence="1" id="KW-0175">Coiled coil</keyword>
<feature type="region of interest" description="Disordered" evidence="2">
    <location>
        <begin position="1"/>
        <end position="82"/>
    </location>
</feature>
<sequence length="400" mass="44799">MPALDDDINASLPTIAEEDDSIRSGSTTASKEAGNNNSDNGAAAATREGEKIEEERKEEKRRGKKDKKKRLKEQYAEDHDTAQQILVDLCNEMKELKTSLQEDQEKTTTTMMGNLESNQLVMKSLSEQLEAMQGNMKQLDQVIESKATPEQIEELARIRAVQEMISVVTEDKEQILERLRQDLESERKEVAALRTELEIVREERHKLLAKSPSPRVSVGGLEAYMADDSSSQGGGSRKGPGGMYLNGGSLSRVDVRKMSDFDDMTLETKGSYDTTTYEMKSLKKRIIHMKKKLAVAQQEVKETADLRAEVEKLRIACETEKKASLNKDETINRLKKEIEDLRRGQVGAVATATVSSSPAVPRTQTHAQVPRRKSPPAQYQTSAQSVTVTSQSKKKWWQNI</sequence>
<proteinExistence type="predicted"/>